<proteinExistence type="predicted"/>
<dbReference type="RefSeq" id="WP_089325321.1">
    <property type="nucleotide sequence ID" value="NZ_FZOR01000005.1"/>
</dbReference>
<dbReference type="PROSITE" id="PS51257">
    <property type="entry name" value="PROKAR_LIPOPROTEIN"/>
    <property type="match status" value="1"/>
</dbReference>
<keyword evidence="1" id="KW-0812">Transmembrane</keyword>
<dbReference type="OrthoDB" id="3474465at2"/>
<keyword evidence="1" id="KW-1133">Transmembrane helix</keyword>
<reference evidence="2 3" key="1">
    <citation type="submission" date="2017-06" db="EMBL/GenBank/DDBJ databases">
        <authorList>
            <person name="Kim H.J."/>
            <person name="Triplett B.A."/>
        </authorList>
    </citation>
    <scope>NUCLEOTIDE SEQUENCE [LARGE SCALE GENOMIC DNA]</scope>
    <source>
        <strain evidence="2 3">DSM 44715</strain>
    </source>
</reference>
<dbReference type="EMBL" id="FZOR01000005">
    <property type="protein sequence ID" value="SNS54112.1"/>
    <property type="molecule type" value="Genomic_DNA"/>
</dbReference>
<sequence>MVERHGAPPPIRLDVGLPAAMWGLWLGCLVPVVALLSVVMAAVGWMLLSSEEKALAVLVLLPFLLLDGFIGLLLVQHYRTAYWLDGRVLVRRGIRGRRRYDLTAAHVSADTAQPVWTNWRGGVLPRLVVQVGGHAPARMWLRDPARGGALLPPAQLAALAQAIDPGLRHPVARRLWELAADPLRGAL</sequence>
<feature type="transmembrane region" description="Helical" evidence="1">
    <location>
        <begin position="21"/>
        <end position="48"/>
    </location>
</feature>
<evidence type="ECO:0000313" key="2">
    <source>
        <dbReference type="EMBL" id="SNS54112.1"/>
    </source>
</evidence>
<organism evidence="2 3">
    <name type="scientific">Actinomadura meyerae</name>
    <dbReference type="NCBI Taxonomy" id="240840"/>
    <lineage>
        <taxon>Bacteria</taxon>
        <taxon>Bacillati</taxon>
        <taxon>Actinomycetota</taxon>
        <taxon>Actinomycetes</taxon>
        <taxon>Streptosporangiales</taxon>
        <taxon>Thermomonosporaceae</taxon>
        <taxon>Actinomadura</taxon>
    </lineage>
</organism>
<dbReference type="Proteomes" id="UP000198318">
    <property type="component" value="Unassembled WGS sequence"/>
</dbReference>
<accession>A0A239FD90</accession>
<keyword evidence="3" id="KW-1185">Reference proteome</keyword>
<gene>
    <name evidence="2" type="ORF">SAMN05443665_1005259</name>
</gene>
<protein>
    <submittedName>
        <fullName evidence="2">Uncharacterized protein</fullName>
    </submittedName>
</protein>
<dbReference type="AlphaFoldDB" id="A0A239FD90"/>
<name>A0A239FD90_9ACTN</name>
<feature type="transmembrane region" description="Helical" evidence="1">
    <location>
        <begin position="54"/>
        <end position="75"/>
    </location>
</feature>
<evidence type="ECO:0000313" key="3">
    <source>
        <dbReference type="Proteomes" id="UP000198318"/>
    </source>
</evidence>
<evidence type="ECO:0000256" key="1">
    <source>
        <dbReference type="SAM" id="Phobius"/>
    </source>
</evidence>
<keyword evidence="1" id="KW-0472">Membrane</keyword>